<dbReference type="PANTHER" id="PTHR46033:SF87">
    <property type="entry name" value="AMINOTRANSFERASE-LIKE PLANT MOBILE DOMAIN-CONTAINING PROTEIN"/>
    <property type="match status" value="1"/>
</dbReference>
<dbReference type="InterPro" id="IPR044824">
    <property type="entry name" value="MAIN-like"/>
</dbReference>
<proteinExistence type="predicted"/>
<sequence>MYKQYTSELDMIMAEQAEWEPYGEGDTFGKPLEFVLNPMCLRDRDLWHMQCPLICNWAVELHMPYRVFRQFGLFQPHPPEWEDTNKLLHG</sequence>
<reference evidence="3" key="1">
    <citation type="journal article" date="2013" name="Nature">
        <title>Draft genome of the wheat A-genome progenitor Triticum urartu.</title>
        <authorList>
            <person name="Ling H.Q."/>
            <person name="Zhao S."/>
            <person name="Liu D."/>
            <person name="Wang J."/>
            <person name="Sun H."/>
            <person name="Zhang C."/>
            <person name="Fan H."/>
            <person name="Li D."/>
            <person name="Dong L."/>
            <person name="Tao Y."/>
            <person name="Gao C."/>
            <person name="Wu H."/>
            <person name="Li Y."/>
            <person name="Cui Y."/>
            <person name="Guo X."/>
            <person name="Zheng S."/>
            <person name="Wang B."/>
            <person name="Yu K."/>
            <person name="Liang Q."/>
            <person name="Yang W."/>
            <person name="Lou X."/>
            <person name="Chen J."/>
            <person name="Feng M."/>
            <person name="Jian J."/>
            <person name="Zhang X."/>
            <person name="Luo G."/>
            <person name="Jiang Y."/>
            <person name="Liu J."/>
            <person name="Wang Z."/>
            <person name="Sha Y."/>
            <person name="Zhang B."/>
            <person name="Wu H."/>
            <person name="Tang D."/>
            <person name="Shen Q."/>
            <person name="Xue P."/>
            <person name="Zou S."/>
            <person name="Wang X."/>
            <person name="Liu X."/>
            <person name="Wang F."/>
            <person name="Yang Y."/>
            <person name="An X."/>
            <person name="Dong Z."/>
            <person name="Zhang K."/>
            <person name="Zhang X."/>
            <person name="Luo M.C."/>
            <person name="Dvorak J."/>
            <person name="Tong Y."/>
            <person name="Wang J."/>
            <person name="Yang H."/>
            <person name="Li Z."/>
            <person name="Wang D."/>
            <person name="Zhang A."/>
            <person name="Wang J."/>
        </authorList>
    </citation>
    <scope>NUCLEOTIDE SEQUENCE</scope>
    <source>
        <strain evidence="3">cv. G1812</strain>
    </source>
</reference>
<keyword evidence="3" id="KW-1185">Reference proteome</keyword>
<dbReference type="Pfam" id="PF10536">
    <property type="entry name" value="PMD"/>
    <property type="match status" value="1"/>
</dbReference>
<evidence type="ECO:0000259" key="1">
    <source>
        <dbReference type="Pfam" id="PF10536"/>
    </source>
</evidence>
<organism evidence="2 3">
    <name type="scientific">Triticum urartu</name>
    <name type="common">Red wild einkorn</name>
    <name type="synonym">Crithodium urartu</name>
    <dbReference type="NCBI Taxonomy" id="4572"/>
    <lineage>
        <taxon>Eukaryota</taxon>
        <taxon>Viridiplantae</taxon>
        <taxon>Streptophyta</taxon>
        <taxon>Embryophyta</taxon>
        <taxon>Tracheophyta</taxon>
        <taxon>Spermatophyta</taxon>
        <taxon>Magnoliopsida</taxon>
        <taxon>Liliopsida</taxon>
        <taxon>Poales</taxon>
        <taxon>Poaceae</taxon>
        <taxon>BOP clade</taxon>
        <taxon>Pooideae</taxon>
        <taxon>Triticodae</taxon>
        <taxon>Triticeae</taxon>
        <taxon>Triticinae</taxon>
        <taxon>Triticum</taxon>
    </lineage>
</organism>
<dbReference type="InterPro" id="IPR019557">
    <property type="entry name" value="AminoTfrase-like_pln_mobile"/>
</dbReference>
<dbReference type="AlphaFoldDB" id="A0A8R7TPW7"/>
<evidence type="ECO:0000313" key="2">
    <source>
        <dbReference type="EnsemblPlants" id="TuG1812G0300000047.01.T01"/>
    </source>
</evidence>
<dbReference type="EnsemblPlants" id="TuG1812G0300000047.01.T01">
    <property type="protein sequence ID" value="TuG1812G0300000047.01.T01"/>
    <property type="gene ID" value="TuG1812G0300000047.01"/>
</dbReference>
<feature type="domain" description="Aminotransferase-like plant mobile" evidence="1">
    <location>
        <begin position="3"/>
        <end position="81"/>
    </location>
</feature>
<dbReference type="PANTHER" id="PTHR46033">
    <property type="entry name" value="PROTEIN MAIN-LIKE 2"/>
    <property type="match status" value="1"/>
</dbReference>
<dbReference type="GO" id="GO:0010073">
    <property type="term" value="P:meristem maintenance"/>
    <property type="evidence" value="ECO:0007669"/>
    <property type="project" value="InterPro"/>
</dbReference>
<dbReference type="Proteomes" id="UP000015106">
    <property type="component" value="Chromosome 3"/>
</dbReference>
<dbReference type="Gramene" id="TuG1812G0300000047.01.T01">
    <property type="protein sequence ID" value="TuG1812G0300000047.01.T01"/>
    <property type="gene ID" value="TuG1812G0300000047.01"/>
</dbReference>
<reference evidence="2" key="2">
    <citation type="submission" date="2018-03" db="EMBL/GenBank/DDBJ databases">
        <title>The Triticum urartu genome reveals the dynamic nature of wheat genome evolution.</title>
        <authorList>
            <person name="Ling H."/>
            <person name="Ma B."/>
            <person name="Shi X."/>
            <person name="Liu H."/>
            <person name="Dong L."/>
            <person name="Sun H."/>
            <person name="Cao Y."/>
            <person name="Gao Q."/>
            <person name="Zheng S."/>
            <person name="Li Y."/>
            <person name="Yu Y."/>
            <person name="Du H."/>
            <person name="Qi M."/>
            <person name="Li Y."/>
            <person name="Yu H."/>
            <person name="Cui Y."/>
            <person name="Wang N."/>
            <person name="Chen C."/>
            <person name="Wu H."/>
            <person name="Zhao Y."/>
            <person name="Zhang J."/>
            <person name="Li Y."/>
            <person name="Zhou W."/>
            <person name="Zhang B."/>
            <person name="Hu W."/>
            <person name="Eijk M."/>
            <person name="Tang J."/>
            <person name="Witsenboer H."/>
            <person name="Zhao S."/>
            <person name="Li Z."/>
            <person name="Zhang A."/>
            <person name="Wang D."/>
            <person name="Liang C."/>
        </authorList>
    </citation>
    <scope>NUCLEOTIDE SEQUENCE [LARGE SCALE GENOMIC DNA]</scope>
    <source>
        <strain evidence="2">cv. G1812</strain>
    </source>
</reference>
<evidence type="ECO:0000313" key="3">
    <source>
        <dbReference type="Proteomes" id="UP000015106"/>
    </source>
</evidence>
<protein>
    <recommendedName>
        <fullName evidence="1">Aminotransferase-like plant mobile domain-containing protein</fullName>
    </recommendedName>
</protein>
<reference evidence="2" key="3">
    <citation type="submission" date="2022-06" db="UniProtKB">
        <authorList>
            <consortium name="EnsemblPlants"/>
        </authorList>
    </citation>
    <scope>IDENTIFICATION</scope>
</reference>
<name>A0A8R7TPW7_TRIUA</name>
<accession>A0A8R7TPW7</accession>